<organism evidence="2 3">
    <name type="scientific">Nesidiocoris tenuis</name>
    <dbReference type="NCBI Taxonomy" id="355587"/>
    <lineage>
        <taxon>Eukaryota</taxon>
        <taxon>Metazoa</taxon>
        <taxon>Ecdysozoa</taxon>
        <taxon>Arthropoda</taxon>
        <taxon>Hexapoda</taxon>
        <taxon>Insecta</taxon>
        <taxon>Pterygota</taxon>
        <taxon>Neoptera</taxon>
        <taxon>Paraneoptera</taxon>
        <taxon>Hemiptera</taxon>
        <taxon>Heteroptera</taxon>
        <taxon>Panheteroptera</taxon>
        <taxon>Cimicomorpha</taxon>
        <taxon>Miridae</taxon>
        <taxon>Dicyphina</taxon>
        <taxon>Nesidiocoris</taxon>
    </lineage>
</organism>
<dbReference type="EMBL" id="CADCXU010032288">
    <property type="protein sequence ID" value="CAB0018208.1"/>
    <property type="molecule type" value="Genomic_DNA"/>
</dbReference>
<dbReference type="AlphaFoldDB" id="A0A6H5HN85"/>
<name>A0A6H5HN85_9HEMI</name>
<keyword evidence="3" id="KW-1185">Reference proteome</keyword>
<evidence type="ECO:0000313" key="3">
    <source>
        <dbReference type="Proteomes" id="UP000479000"/>
    </source>
</evidence>
<dbReference type="Proteomes" id="UP000479000">
    <property type="component" value="Unassembled WGS sequence"/>
</dbReference>
<evidence type="ECO:0000256" key="1">
    <source>
        <dbReference type="SAM" id="MobiDB-lite"/>
    </source>
</evidence>
<sequence>RPVHRLRVVSFRPADTDKARCYPINARSIGRSIEPRRFKRIDDSTDLLVPSGSYPTLRLSLRNPGKYNIHESHCGLSHKLLNLAPHSADGPFTRTLWERALPTFYGVVTKQLGSIAIKDGLPVKKYNAYSADPSDLFLPATEKRPPRRIMIPGRIGGCLLGRVLYRSNPERSEGTHPLCGKTNRPARCASRKSLIMWNVSWALSYSTGIILVGLESQRGLSLENSQPSTPEEEEGEEEEEEEEAEEEVYVDEEDWGEGINNRDLRAELETRDAPKDGIIDAKGVEADGGRRTRPWGDSQSSGGFRLASPPPASQAASQF</sequence>
<feature type="non-terminal residue" evidence="2">
    <location>
        <position position="1"/>
    </location>
</feature>
<feature type="compositionally biased region" description="Polar residues" evidence="1">
    <location>
        <begin position="219"/>
        <end position="229"/>
    </location>
</feature>
<accession>A0A6H5HN85</accession>
<reference evidence="2 3" key="1">
    <citation type="submission" date="2020-02" db="EMBL/GenBank/DDBJ databases">
        <authorList>
            <person name="Ferguson B K."/>
        </authorList>
    </citation>
    <scope>NUCLEOTIDE SEQUENCE [LARGE SCALE GENOMIC DNA]</scope>
</reference>
<feature type="region of interest" description="Disordered" evidence="1">
    <location>
        <begin position="219"/>
        <end position="319"/>
    </location>
</feature>
<proteinExistence type="predicted"/>
<protein>
    <submittedName>
        <fullName evidence="2">Uncharacterized protein</fullName>
    </submittedName>
</protein>
<evidence type="ECO:0000313" key="2">
    <source>
        <dbReference type="EMBL" id="CAB0018208.1"/>
    </source>
</evidence>
<feature type="compositionally biased region" description="Acidic residues" evidence="1">
    <location>
        <begin position="230"/>
        <end position="256"/>
    </location>
</feature>
<feature type="compositionally biased region" description="Basic and acidic residues" evidence="1">
    <location>
        <begin position="260"/>
        <end position="290"/>
    </location>
</feature>
<gene>
    <name evidence="2" type="ORF">NTEN_LOCUS22117</name>
</gene>